<organism evidence="3">
    <name type="scientific">Haemonchus placei</name>
    <name type="common">Barber's pole worm</name>
    <dbReference type="NCBI Taxonomy" id="6290"/>
    <lineage>
        <taxon>Eukaryota</taxon>
        <taxon>Metazoa</taxon>
        <taxon>Ecdysozoa</taxon>
        <taxon>Nematoda</taxon>
        <taxon>Chromadorea</taxon>
        <taxon>Rhabditida</taxon>
        <taxon>Rhabditina</taxon>
        <taxon>Rhabditomorpha</taxon>
        <taxon>Strongyloidea</taxon>
        <taxon>Trichostrongylidae</taxon>
        <taxon>Haemonchus</taxon>
    </lineage>
</organism>
<reference evidence="1 2" key="2">
    <citation type="submission" date="2018-11" db="EMBL/GenBank/DDBJ databases">
        <authorList>
            <consortium name="Pathogen Informatics"/>
        </authorList>
    </citation>
    <scope>NUCLEOTIDE SEQUENCE [LARGE SCALE GENOMIC DNA]</scope>
    <source>
        <strain evidence="1 2">MHpl1</strain>
    </source>
</reference>
<name>A0A0N4WGS6_HAEPC</name>
<sequence length="56" mass="6984">MSNYDQNNLFNSLHRYALVRFQYFHNPMYMMVCRGNGSHFRKAYHCRFNREFHGIY</sequence>
<dbReference type="AlphaFoldDB" id="A0A0N4WGS6"/>
<dbReference type="EMBL" id="UZAF01017198">
    <property type="protein sequence ID" value="VDO39030.1"/>
    <property type="molecule type" value="Genomic_DNA"/>
</dbReference>
<evidence type="ECO:0000313" key="2">
    <source>
        <dbReference type="Proteomes" id="UP000268014"/>
    </source>
</evidence>
<evidence type="ECO:0000313" key="3">
    <source>
        <dbReference type="WBParaSite" id="HPLM_0001004001-mRNA-1"/>
    </source>
</evidence>
<protein>
    <submittedName>
        <fullName evidence="1 3">Uncharacterized protein</fullName>
    </submittedName>
</protein>
<proteinExistence type="predicted"/>
<keyword evidence="2" id="KW-1185">Reference proteome</keyword>
<accession>A0A0N4WGS6</accession>
<evidence type="ECO:0000313" key="1">
    <source>
        <dbReference type="EMBL" id="VDO39030.1"/>
    </source>
</evidence>
<dbReference type="Proteomes" id="UP000268014">
    <property type="component" value="Unassembled WGS sequence"/>
</dbReference>
<dbReference type="WBParaSite" id="HPLM_0001004001-mRNA-1">
    <property type="protein sequence ID" value="HPLM_0001004001-mRNA-1"/>
    <property type="gene ID" value="HPLM_0001004001"/>
</dbReference>
<reference evidence="3" key="1">
    <citation type="submission" date="2017-02" db="UniProtKB">
        <authorList>
            <consortium name="WormBaseParasite"/>
        </authorList>
    </citation>
    <scope>IDENTIFICATION</scope>
</reference>
<gene>
    <name evidence="1" type="ORF">HPLM_LOCUS10032</name>
</gene>